<dbReference type="PANTHER" id="PTHR13866:SF14">
    <property type="entry name" value="BM-40"/>
    <property type="match status" value="1"/>
</dbReference>
<dbReference type="Pfam" id="PF07648">
    <property type="entry name" value="Kazal_2"/>
    <property type="match status" value="1"/>
</dbReference>
<dbReference type="PANTHER" id="PTHR13866">
    <property type="entry name" value="SPARC OSTEONECTIN"/>
    <property type="match status" value="1"/>
</dbReference>
<feature type="region of interest" description="Disordered" evidence="4">
    <location>
        <begin position="195"/>
        <end position="256"/>
    </location>
</feature>
<accession>A0ABQ9EW09</accession>
<evidence type="ECO:0000256" key="1">
    <source>
        <dbReference type="ARBA" id="ARBA00022729"/>
    </source>
</evidence>
<keyword evidence="1" id="KW-0732">Signal</keyword>
<keyword evidence="7" id="KW-1185">Reference proteome</keyword>
<sequence>MVSKKTSYRYLRIMEIFYSFILLLWVDKVLTKGVLNQLDSTLSTCNETCLPEKCPKPEYCKGELVKDSCGCCSVCSTDNSTHLYNNYKRKKGGACEQVSCPRKRVCMENMQGLPLCTCPNLLICRRRRKPICGSDGNTYNSRCHMRVTSCNMKKRIKVKHKGVCQTRLTMNSMVATQQYGGSVTYPEGEFDIRRRRRKNRRKERRKHNKKEKRRRKRRFKNKKNDKKSKRRKLRRLRLRNKQKQQKRVKKDKNKEE</sequence>
<evidence type="ECO:0000313" key="7">
    <source>
        <dbReference type="Proteomes" id="UP001217089"/>
    </source>
</evidence>
<dbReference type="Proteomes" id="UP001217089">
    <property type="component" value="Unassembled WGS sequence"/>
</dbReference>
<dbReference type="CDD" id="cd00104">
    <property type="entry name" value="KAZAL_FS"/>
    <property type="match status" value="1"/>
</dbReference>
<organism evidence="6 7">
    <name type="scientific">Tegillarca granosa</name>
    <name type="common">Malaysian cockle</name>
    <name type="synonym">Anadara granosa</name>
    <dbReference type="NCBI Taxonomy" id="220873"/>
    <lineage>
        <taxon>Eukaryota</taxon>
        <taxon>Metazoa</taxon>
        <taxon>Spiralia</taxon>
        <taxon>Lophotrochozoa</taxon>
        <taxon>Mollusca</taxon>
        <taxon>Bivalvia</taxon>
        <taxon>Autobranchia</taxon>
        <taxon>Pteriomorphia</taxon>
        <taxon>Arcoida</taxon>
        <taxon>Arcoidea</taxon>
        <taxon>Arcidae</taxon>
        <taxon>Tegillarca</taxon>
    </lineage>
</organism>
<evidence type="ECO:0000313" key="6">
    <source>
        <dbReference type="EMBL" id="KAJ8308156.1"/>
    </source>
</evidence>
<reference evidence="6 7" key="1">
    <citation type="submission" date="2022-12" db="EMBL/GenBank/DDBJ databases">
        <title>Chromosome-level genome of Tegillarca granosa.</title>
        <authorList>
            <person name="Kim J."/>
        </authorList>
    </citation>
    <scope>NUCLEOTIDE SEQUENCE [LARGE SCALE GENOMIC DNA]</scope>
    <source>
        <strain evidence="6">Teg-2019</strain>
        <tissue evidence="6">Adductor muscle</tissue>
    </source>
</reference>
<keyword evidence="3" id="KW-0325">Glycoprotein</keyword>
<feature type="domain" description="Kazal-like" evidence="5">
    <location>
        <begin position="101"/>
        <end position="166"/>
    </location>
</feature>
<dbReference type="Gene3D" id="4.10.40.20">
    <property type="match status" value="1"/>
</dbReference>
<dbReference type="InterPro" id="IPR036058">
    <property type="entry name" value="Kazal_dom_sf"/>
</dbReference>
<dbReference type="SUPFAM" id="SSF100895">
    <property type="entry name" value="Kazal-type serine protease inhibitors"/>
    <property type="match status" value="1"/>
</dbReference>
<evidence type="ECO:0000259" key="5">
    <source>
        <dbReference type="PROSITE" id="PS51465"/>
    </source>
</evidence>
<dbReference type="SMART" id="SM00280">
    <property type="entry name" value="KAZAL"/>
    <property type="match status" value="1"/>
</dbReference>
<name>A0ABQ9EW09_TEGGR</name>
<dbReference type="EMBL" id="JARBDR010000657">
    <property type="protein sequence ID" value="KAJ8308156.1"/>
    <property type="molecule type" value="Genomic_DNA"/>
</dbReference>
<keyword evidence="2" id="KW-1015">Disulfide bond</keyword>
<dbReference type="InterPro" id="IPR002350">
    <property type="entry name" value="Kazal_dom"/>
</dbReference>
<evidence type="ECO:0000256" key="2">
    <source>
        <dbReference type="ARBA" id="ARBA00023157"/>
    </source>
</evidence>
<comment type="caution">
    <text evidence="6">The sequence shown here is derived from an EMBL/GenBank/DDBJ whole genome shotgun (WGS) entry which is preliminary data.</text>
</comment>
<protein>
    <recommendedName>
        <fullName evidence="5">Kazal-like domain-containing protein</fullName>
    </recommendedName>
</protein>
<proteinExistence type="predicted"/>
<evidence type="ECO:0000256" key="4">
    <source>
        <dbReference type="SAM" id="MobiDB-lite"/>
    </source>
</evidence>
<dbReference type="PROSITE" id="PS51465">
    <property type="entry name" value="KAZAL_2"/>
    <property type="match status" value="1"/>
</dbReference>
<dbReference type="Gene3D" id="3.30.60.30">
    <property type="match status" value="1"/>
</dbReference>
<gene>
    <name evidence="6" type="ORF">KUTeg_013030</name>
</gene>
<evidence type="ECO:0000256" key="3">
    <source>
        <dbReference type="ARBA" id="ARBA00023180"/>
    </source>
</evidence>